<keyword evidence="9" id="KW-0812">Transmembrane</keyword>
<keyword evidence="2" id="KW-0732">Signal</keyword>
<gene>
    <name evidence="11" type="ORF">D9V29_07220</name>
</gene>
<dbReference type="RefSeq" id="WP_121672660.1">
    <property type="nucleotide sequence ID" value="NZ_BMXM01000001.1"/>
</dbReference>
<keyword evidence="4" id="KW-0133">Cell shape</keyword>
<feature type="active site" description="Acyl-ester intermediate" evidence="7">
    <location>
        <position position="82"/>
    </location>
</feature>
<dbReference type="SUPFAM" id="SSF56601">
    <property type="entry name" value="beta-lactamase/transpeptidase-like"/>
    <property type="match status" value="1"/>
</dbReference>
<feature type="domain" description="Peptidase S11 D-alanyl-D-alanine carboxypeptidase A N-terminal" evidence="10">
    <location>
        <begin position="56"/>
        <end position="260"/>
    </location>
</feature>
<dbReference type="PRINTS" id="PR00725">
    <property type="entry name" value="DADACBPTASE1"/>
</dbReference>
<proteinExistence type="inferred from homology"/>
<feature type="active site" description="Proton acceptor" evidence="7">
    <location>
        <position position="85"/>
    </location>
</feature>
<evidence type="ECO:0000259" key="10">
    <source>
        <dbReference type="Pfam" id="PF00768"/>
    </source>
</evidence>
<sequence>MGVARGIGIFTGTVIILGVGVCGSAALVGPLPTASVTRVAMAETEPAVPPVLPAAGASAVTEAVTAPPFATSGSTEPVPMASITKTITALVVLDKHPLGAESQGQTVPITSEDYLAYLDYQKAGTRTVSVYTADAWSEREMLQAMLLGSSNNHADTLARWAFGSVDDYLVAANAWLAEQGLAETTVVDTTGLSDRSVGTAADLARLSAIALETPAIASVLAEPVTGLPSRRGIENTTTYLPERGVTGISRSYTDAAGICLQFGLDIPVEGSAESFRAYGAILGQPDWDALDAAMNAFVDSATAGVSATPILAEGTPVVTFTTAWGDSADALAGLSPEAPRWGRVTPDITVDTDPVTTAGTGTRVGTIFVDDGSGEEQPISLKLGASLHDPGVFWRLSHPGAVIGALIDSL</sequence>
<evidence type="ECO:0000313" key="12">
    <source>
        <dbReference type="Proteomes" id="UP000270299"/>
    </source>
</evidence>
<keyword evidence="11" id="KW-0121">Carboxypeptidase</keyword>
<dbReference type="AlphaFoldDB" id="A0A3L6ZUV7"/>
<evidence type="ECO:0000256" key="9">
    <source>
        <dbReference type="SAM" id="Phobius"/>
    </source>
</evidence>
<reference evidence="11 12" key="1">
    <citation type="submission" date="2018-10" db="EMBL/GenBank/DDBJ databases">
        <authorList>
            <person name="Li J."/>
        </authorList>
    </citation>
    <scope>NUCLEOTIDE SEQUENCE [LARGE SCALE GENOMIC DNA]</scope>
    <source>
        <strain evidence="11 12">CCTCC AB209002</strain>
    </source>
</reference>
<dbReference type="OrthoDB" id="5241551at2"/>
<keyword evidence="9" id="KW-0472">Membrane</keyword>
<organism evidence="11 12">
    <name type="scientific">Mycetocola manganoxydans</name>
    <dbReference type="NCBI Taxonomy" id="699879"/>
    <lineage>
        <taxon>Bacteria</taxon>
        <taxon>Bacillati</taxon>
        <taxon>Actinomycetota</taxon>
        <taxon>Actinomycetes</taxon>
        <taxon>Micrococcales</taxon>
        <taxon>Microbacteriaceae</taxon>
        <taxon>Mycetocola</taxon>
    </lineage>
</organism>
<evidence type="ECO:0000256" key="5">
    <source>
        <dbReference type="ARBA" id="ARBA00022984"/>
    </source>
</evidence>
<dbReference type="GO" id="GO:0071555">
    <property type="term" value="P:cell wall organization"/>
    <property type="evidence" value="ECO:0007669"/>
    <property type="project" value="UniProtKB-KW"/>
</dbReference>
<keyword evidence="12" id="KW-1185">Reference proteome</keyword>
<keyword evidence="3" id="KW-0378">Hydrolase</keyword>
<dbReference type="InterPro" id="IPR001967">
    <property type="entry name" value="Peptidase_S11_N"/>
</dbReference>
<dbReference type="EMBL" id="RCUV01000007">
    <property type="protein sequence ID" value="RLP71640.1"/>
    <property type="molecule type" value="Genomic_DNA"/>
</dbReference>
<dbReference type="GO" id="GO:0008360">
    <property type="term" value="P:regulation of cell shape"/>
    <property type="evidence" value="ECO:0007669"/>
    <property type="project" value="UniProtKB-KW"/>
</dbReference>
<dbReference type="Gene3D" id="3.40.710.10">
    <property type="entry name" value="DD-peptidase/beta-lactamase superfamily"/>
    <property type="match status" value="1"/>
</dbReference>
<dbReference type="Proteomes" id="UP000270299">
    <property type="component" value="Unassembled WGS sequence"/>
</dbReference>
<comment type="similarity">
    <text evidence="1 8">Belongs to the peptidase S11 family.</text>
</comment>
<evidence type="ECO:0000256" key="8">
    <source>
        <dbReference type="RuleBase" id="RU004016"/>
    </source>
</evidence>
<keyword evidence="9" id="KW-1133">Transmembrane helix</keyword>
<evidence type="ECO:0000256" key="6">
    <source>
        <dbReference type="ARBA" id="ARBA00023316"/>
    </source>
</evidence>
<keyword evidence="6" id="KW-0961">Cell wall biogenesis/degradation</keyword>
<name>A0A3L6ZUV7_9MICO</name>
<dbReference type="InterPro" id="IPR012338">
    <property type="entry name" value="Beta-lactam/transpept-like"/>
</dbReference>
<comment type="caution">
    <text evidence="11">The sequence shown here is derived from an EMBL/GenBank/DDBJ whole genome shotgun (WGS) entry which is preliminary data.</text>
</comment>
<feature type="transmembrane region" description="Helical" evidence="9">
    <location>
        <begin position="7"/>
        <end position="28"/>
    </location>
</feature>
<accession>A0A3L6ZUV7</accession>
<dbReference type="GO" id="GO:0006508">
    <property type="term" value="P:proteolysis"/>
    <property type="evidence" value="ECO:0007669"/>
    <property type="project" value="InterPro"/>
</dbReference>
<feature type="active site" evidence="7">
    <location>
        <position position="149"/>
    </location>
</feature>
<evidence type="ECO:0000256" key="7">
    <source>
        <dbReference type="PIRSR" id="PIRSR618044-1"/>
    </source>
</evidence>
<protein>
    <submittedName>
        <fullName evidence="11">D-alanyl-D-alanine carboxypeptidase</fullName>
    </submittedName>
</protein>
<dbReference type="InterPro" id="IPR018044">
    <property type="entry name" value="Peptidase_S11"/>
</dbReference>
<evidence type="ECO:0000256" key="3">
    <source>
        <dbReference type="ARBA" id="ARBA00022801"/>
    </source>
</evidence>
<dbReference type="GO" id="GO:0009252">
    <property type="term" value="P:peptidoglycan biosynthetic process"/>
    <property type="evidence" value="ECO:0007669"/>
    <property type="project" value="UniProtKB-KW"/>
</dbReference>
<keyword evidence="5" id="KW-0573">Peptidoglycan synthesis</keyword>
<keyword evidence="11" id="KW-0645">Protease</keyword>
<evidence type="ECO:0000256" key="4">
    <source>
        <dbReference type="ARBA" id="ARBA00022960"/>
    </source>
</evidence>
<evidence type="ECO:0000256" key="1">
    <source>
        <dbReference type="ARBA" id="ARBA00007164"/>
    </source>
</evidence>
<evidence type="ECO:0000313" key="11">
    <source>
        <dbReference type="EMBL" id="RLP71640.1"/>
    </source>
</evidence>
<dbReference type="GO" id="GO:0009002">
    <property type="term" value="F:serine-type D-Ala-D-Ala carboxypeptidase activity"/>
    <property type="evidence" value="ECO:0007669"/>
    <property type="project" value="InterPro"/>
</dbReference>
<dbReference type="Pfam" id="PF00768">
    <property type="entry name" value="Peptidase_S11"/>
    <property type="match status" value="1"/>
</dbReference>
<evidence type="ECO:0000256" key="2">
    <source>
        <dbReference type="ARBA" id="ARBA00022729"/>
    </source>
</evidence>